<protein>
    <recommendedName>
        <fullName evidence="7">L,D-TPase catalytic domain-containing protein</fullName>
    </recommendedName>
</protein>
<dbReference type="PANTHER" id="PTHR30582">
    <property type="entry name" value="L,D-TRANSPEPTIDASE"/>
    <property type="match status" value="1"/>
</dbReference>
<evidence type="ECO:0000313" key="8">
    <source>
        <dbReference type="EMBL" id="OGD69768.1"/>
    </source>
</evidence>
<dbReference type="GO" id="GO:0071972">
    <property type="term" value="F:peptidoglycan L,D-transpeptidase activity"/>
    <property type="evidence" value="ECO:0007669"/>
    <property type="project" value="TreeGrafter"/>
</dbReference>
<evidence type="ECO:0000259" key="7">
    <source>
        <dbReference type="PROSITE" id="PS52029"/>
    </source>
</evidence>
<dbReference type="GO" id="GO:0016740">
    <property type="term" value="F:transferase activity"/>
    <property type="evidence" value="ECO:0007669"/>
    <property type="project" value="UniProtKB-KW"/>
</dbReference>
<gene>
    <name evidence="8" type="ORF">A3D09_04420</name>
</gene>
<dbReference type="SUPFAM" id="SSF141523">
    <property type="entry name" value="L,D-transpeptidase catalytic domain-like"/>
    <property type="match status" value="1"/>
</dbReference>
<evidence type="ECO:0000256" key="4">
    <source>
        <dbReference type="ARBA" id="ARBA00022984"/>
    </source>
</evidence>
<dbReference type="AlphaFoldDB" id="A0A1F5EQT4"/>
<accession>A0A1F5EQT4</accession>
<dbReference type="PROSITE" id="PS52029">
    <property type="entry name" value="LD_TPASE"/>
    <property type="match status" value="1"/>
</dbReference>
<evidence type="ECO:0000256" key="1">
    <source>
        <dbReference type="ARBA" id="ARBA00004752"/>
    </source>
</evidence>
<dbReference type="GO" id="GO:0018104">
    <property type="term" value="P:peptidoglycan-protein cross-linking"/>
    <property type="evidence" value="ECO:0007669"/>
    <property type="project" value="TreeGrafter"/>
</dbReference>
<dbReference type="GO" id="GO:0005576">
    <property type="term" value="C:extracellular region"/>
    <property type="evidence" value="ECO:0007669"/>
    <property type="project" value="TreeGrafter"/>
</dbReference>
<keyword evidence="4 6" id="KW-0573">Peptidoglycan synthesis</keyword>
<keyword evidence="5 6" id="KW-0961">Cell wall biogenesis/degradation</keyword>
<keyword evidence="3 6" id="KW-0133">Cell shape</keyword>
<proteinExistence type="predicted"/>
<evidence type="ECO:0000256" key="5">
    <source>
        <dbReference type="ARBA" id="ARBA00023316"/>
    </source>
</evidence>
<dbReference type="UniPathway" id="UPA00219"/>
<evidence type="ECO:0000313" key="9">
    <source>
        <dbReference type="Proteomes" id="UP000177390"/>
    </source>
</evidence>
<feature type="domain" description="L,D-TPase catalytic" evidence="7">
    <location>
        <begin position="84"/>
        <end position="224"/>
    </location>
</feature>
<dbReference type="GO" id="GO:0008360">
    <property type="term" value="P:regulation of cell shape"/>
    <property type="evidence" value="ECO:0007669"/>
    <property type="project" value="UniProtKB-UniRule"/>
</dbReference>
<dbReference type="Pfam" id="PF03734">
    <property type="entry name" value="YkuD"/>
    <property type="match status" value="1"/>
</dbReference>
<dbReference type="CDD" id="cd16913">
    <property type="entry name" value="YkuD_like"/>
    <property type="match status" value="1"/>
</dbReference>
<feature type="active site" description="Proton donor/acceptor" evidence="6">
    <location>
        <position position="169"/>
    </location>
</feature>
<comment type="pathway">
    <text evidence="1 6">Cell wall biogenesis; peptidoglycan biosynthesis.</text>
</comment>
<sequence>MKLLYHRLGELALGLSLLVLVGAFGGFRLVSRYLAEQNPIVPDSLTGEYDSGDTRATFHGHFADSTEVYPGRLARVLGENSGPKRIEVDLTNQKVYAFEGNQKIYEFLVSTGKWYPTPTGTFTIWGKFRYTKMSGGNPTLGTYYYLPNVPYVMFFGNSKISASRGFSLHGTYWHNNFGRPMSHGCVNMRTEDAEVLFYWSQPTVGEKNGTRAEANNPGTEVRIYGETPKN</sequence>
<dbReference type="InterPro" id="IPR005490">
    <property type="entry name" value="LD_TPept_cat_dom"/>
</dbReference>
<dbReference type="InterPro" id="IPR050979">
    <property type="entry name" value="LD-transpeptidase"/>
</dbReference>
<feature type="active site" description="Nucleophile" evidence="6">
    <location>
        <position position="185"/>
    </location>
</feature>
<dbReference type="PANTHER" id="PTHR30582:SF2">
    <property type="entry name" value="L,D-TRANSPEPTIDASE YCIB-RELATED"/>
    <property type="match status" value="1"/>
</dbReference>
<organism evidence="8 9">
    <name type="scientific">Candidatus Collierbacteria bacterium RIFCSPHIGHO2_02_FULL_49_10</name>
    <dbReference type="NCBI Taxonomy" id="1817723"/>
    <lineage>
        <taxon>Bacteria</taxon>
        <taxon>Candidatus Collieribacteriota</taxon>
    </lineage>
</organism>
<dbReference type="EMBL" id="MFAH01000074">
    <property type="protein sequence ID" value="OGD69768.1"/>
    <property type="molecule type" value="Genomic_DNA"/>
</dbReference>
<comment type="caution">
    <text evidence="8">The sequence shown here is derived from an EMBL/GenBank/DDBJ whole genome shotgun (WGS) entry which is preliminary data.</text>
</comment>
<name>A0A1F5EQT4_9BACT</name>
<dbReference type="Proteomes" id="UP000177390">
    <property type="component" value="Unassembled WGS sequence"/>
</dbReference>
<evidence type="ECO:0000256" key="3">
    <source>
        <dbReference type="ARBA" id="ARBA00022960"/>
    </source>
</evidence>
<dbReference type="GO" id="GO:0071555">
    <property type="term" value="P:cell wall organization"/>
    <property type="evidence" value="ECO:0007669"/>
    <property type="project" value="UniProtKB-UniRule"/>
</dbReference>
<evidence type="ECO:0000256" key="2">
    <source>
        <dbReference type="ARBA" id="ARBA00022679"/>
    </source>
</evidence>
<evidence type="ECO:0000256" key="6">
    <source>
        <dbReference type="PROSITE-ProRule" id="PRU01373"/>
    </source>
</evidence>
<dbReference type="InterPro" id="IPR038063">
    <property type="entry name" value="Transpep_catalytic_dom"/>
</dbReference>
<keyword evidence="2" id="KW-0808">Transferase</keyword>
<reference evidence="8 9" key="1">
    <citation type="journal article" date="2016" name="Nat. Commun.">
        <title>Thousands of microbial genomes shed light on interconnected biogeochemical processes in an aquifer system.</title>
        <authorList>
            <person name="Anantharaman K."/>
            <person name="Brown C.T."/>
            <person name="Hug L.A."/>
            <person name="Sharon I."/>
            <person name="Castelle C.J."/>
            <person name="Probst A.J."/>
            <person name="Thomas B.C."/>
            <person name="Singh A."/>
            <person name="Wilkins M.J."/>
            <person name="Karaoz U."/>
            <person name="Brodie E.L."/>
            <person name="Williams K.H."/>
            <person name="Hubbard S.S."/>
            <person name="Banfield J.F."/>
        </authorList>
    </citation>
    <scope>NUCLEOTIDE SEQUENCE [LARGE SCALE GENOMIC DNA]</scope>
</reference>
<dbReference type="Gene3D" id="2.40.440.10">
    <property type="entry name" value="L,D-transpeptidase catalytic domain-like"/>
    <property type="match status" value="1"/>
</dbReference>